<dbReference type="Gene3D" id="3.90.25.10">
    <property type="entry name" value="UDP-galactose 4-epimerase, domain 1"/>
    <property type="match status" value="1"/>
</dbReference>
<evidence type="ECO:0000256" key="6">
    <source>
        <dbReference type="SAM" id="MobiDB-lite"/>
    </source>
</evidence>
<dbReference type="InterPro" id="IPR036291">
    <property type="entry name" value="NAD(P)-bd_dom_sf"/>
</dbReference>
<evidence type="ECO:0000256" key="3">
    <source>
        <dbReference type="ARBA" id="ARBA00018569"/>
    </source>
</evidence>
<accession>A0A516NHM5</accession>
<name>A0A516NHM5_9NOCA</name>
<feature type="region of interest" description="Disordered" evidence="6">
    <location>
        <begin position="1"/>
        <end position="53"/>
    </location>
</feature>
<dbReference type="Pfam" id="PF01370">
    <property type="entry name" value="Epimerase"/>
    <property type="match status" value="1"/>
</dbReference>
<comment type="pathway">
    <text evidence="1">Carbohydrate metabolism; galactose metabolism.</text>
</comment>
<dbReference type="KEGG" id="nod:FOH10_06265"/>
<evidence type="ECO:0000313" key="8">
    <source>
        <dbReference type="EMBL" id="QDP78411.1"/>
    </source>
</evidence>
<dbReference type="EMBL" id="CP041695">
    <property type="protein sequence ID" value="QDP78411.1"/>
    <property type="molecule type" value="Genomic_DNA"/>
</dbReference>
<protein>
    <recommendedName>
        <fullName evidence="3">UDP-glucose 4-epimerase</fullName>
    </recommendedName>
    <alternativeName>
        <fullName evidence="5">Galactowaldenase</fullName>
    </alternativeName>
    <alternativeName>
        <fullName evidence="4">UDP-galactose 4-epimerase</fullName>
    </alternativeName>
</protein>
<evidence type="ECO:0000256" key="1">
    <source>
        <dbReference type="ARBA" id="ARBA00004947"/>
    </source>
</evidence>
<organism evidence="8 9">
    <name type="scientific">Nocardia otitidiscaviarum</name>
    <dbReference type="NCBI Taxonomy" id="1823"/>
    <lineage>
        <taxon>Bacteria</taxon>
        <taxon>Bacillati</taxon>
        <taxon>Actinomycetota</taxon>
        <taxon>Actinomycetes</taxon>
        <taxon>Mycobacteriales</taxon>
        <taxon>Nocardiaceae</taxon>
        <taxon>Nocardia</taxon>
    </lineage>
</organism>
<feature type="compositionally biased region" description="Basic residues" evidence="6">
    <location>
        <begin position="29"/>
        <end position="41"/>
    </location>
</feature>
<evidence type="ECO:0000313" key="9">
    <source>
        <dbReference type="Proteomes" id="UP000317039"/>
    </source>
</evidence>
<dbReference type="Proteomes" id="UP000317039">
    <property type="component" value="Chromosome"/>
</dbReference>
<dbReference type="PANTHER" id="PTHR43725">
    <property type="entry name" value="UDP-GLUCOSE 4-EPIMERASE"/>
    <property type="match status" value="1"/>
</dbReference>
<evidence type="ECO:0000256" key="2">
    <source>
        <dbReference type="ARBA" id="ARBA00007637"/>
    </source>
</evidence>
<reference evidence="8 9" key="1">
    <citation type="submission" date="2019-07" db="EMBL/GenBank/DDBJ databases">
        <title>Complete Genome Sequence and Methylome Analysis of Nocardia otitidis-caviarum NEB252.</title>
        <authorList>
            <person name="Fomenkov A."/>
            <person name="Anton B.P."/>
            <person name="Vincze T."/>
            <person name="Roberts R.J."/>
        </authorList>
    </citation>
    <scope>NUCLEOTIDE SEQUENCE [LARGE SCALE GENOMIC DNA]</scope>
    <source>
        <strain evidence="8 9">NEB252</strain>
    </source>
</reference>
<gene>
    <name evidence="8" type="ORF">FOH10_06265</name>
</gene>
<evidence type="ECO:0000256" key="4">
    <source>
        <dbReference type="ARBA" id="ARBA00031367"/>
    </source>
</evidence>
<dbReference type="AlphaFoldDB" id="A0A516NHM5"/>
<dbReference type="PANTHER" id="PTHR43725:SF53">
    <property type="entry name" value="UDP-ARABINOSE 4-EPIMERASE 1"/>
    <property type="match status" value="1"/>
</dbReference>
<proteinExistence type="inferred from homology"/>
<dbReference type="SUPFAM" id="SSF51735">
    <property type="entry name" value="NAD(P)-binding Rossmann-fold domains"/>
    <property type="match status" value="1"/>
</dbReference>
<evidence type="ECO:0000256" key="5">
    <source>
        <dbReference type="ARBA" id="ARBA00033067"/>
    </source>
</evidence>
<dbReference type="InterPro" id="IPR001509">
    <property type="entry name" value="Epimerase_deHydtase"/>
</dbReference>
<feature type="domain" description="NAD-dependent epimerase/dehydratase" evidence="7">
    <location>
        <begin position="59"/>
        <end position="296"/>
    </location>
</feature>
<dbReference type="Gene3D" id="3.40.50.720">
    <property type="entry name" value="NAD(P)-binding Rossmann-like Domain"/>
    <property type="match status" value="1"/>
</dbReference>
<dbReference type="GO" id="GO:0033499">
    <property type="term" value="P:galactose catabolic process via UDP-galactose, Leloir pathway"/>
    <property type="evidence" value="ECO:0007669"/>
    <property type="project" value="TreeGrafter"/>
</dbReference>
<sequence length="365" mass="38513">MRTHCIAPSSPGRIRPRPWSCGGGASRPSGKRRSGCTHGRARREQGVRSPGGEESVVRVLVTGAEGYVGRAVVAALRSSGFQPVAMVRRRPTATSEAVRELPTECTDIRIAELLDAAAVREAVESVDAVCHLAGLGRARESLTDPLRYFRVNTGGTVTLLEAMADAGVRRIVLASTASIYGSPELQPMGEALPDAPPHPYASSKLAAELAVEAQASTGRLAAAVLRLSNIAGGADPDPTRLIPRALAAALDGTPLTINGDGTAVRDYLHVRDAATAFVAALEHLPLRGPSRRYNIGSGKGSSVLDVAAAVERVTGRRVPLVHGPAVPEPRTLIIDPGRAVGEIDWAPRASDLDTLVQDCWEQRRR</sequence>
<comment type="similarity">
    <text evidence="2">Belongs to the NAD(P)-dependent epimerase/dehydratase family.</text>
</comment>
<evidence type="ECO:0000259" key="7">
    <source>
        <dbReference type="Pfam" id="PF01370"/>
    </source>
</evidence>